<dbReference type="EMBL" id="JASTZU010000063">
    <property type="protein sequence ID" value="MDL4842805.1"/>
    <property type="molecule type" value="Genomic_DNA"/>
</dbReference>
<accession>A0ABT7LAA9</accession>
<name>A0ABT7LAA9_9BACI</name>
<keyword evidence="2" id="KW-1185">Reference proteome</keyword>
<proteinExistence type="predicted"/>
<evidence type="ECO:0000313" key="1">
    <source>
        <dbReference type="EMBL" id="MDL4842805.1"/>
    </source>
</evidence>
<comment type="caution">
    <text evidence="1">The sequence shown here is derived from an EMBL/GenBank/DDBJ whole genome shotgun (WGS) entry which is preliminary data.</text>
</comment>
<dbReference type="RefSeq" id="WP_285934099.1">
    <property type="nucleotide sequence ID" value="NZ_JASTZU010000063.1"/>
</dbReference>
<reference evidence="1 2" key="1">
    <citation type="submission" date="2023-06" db="EMBL/GenBank/DDBJ databases">
        <title>Aquibacillus rhizosphaerae LR5S19.</title>
        <authorList>
            <person name="Sun J.-Q."/>
        </authorList>
    </citation>
    <scope>NUCLEOTIDE SEQUENCE [LARGE SCALE GENOMIC DNA]</scope>
    <source>
        <strain evidence="1 2">LR5S19</strain>
    </source>
</reference>
<organism evidence="1 2">
    <name type="scientific">Aquibacillus rhizosphaerae</name>
    <dbReference type="NCBI Taxonomy" id="3051431"/>
    <lineage>
        <taxon>Bacteria</taxon>
        <taxon>Bacillati</taxon>
        <taxon>Bacillota</taxon>
        <taxon>Bacilli</taxon>
        <taxon>Bacillales</taxon>
        <taxon>Bacillaceae</taxon>
        <taxon>Aquibacillus</taxon>
    </lineage>
</organism>
<protein>
    <submittedName>
        <fullName evidence="1">Uncharacterized protein</fullName>
    </submittedName>
</protein>
<sequence>MDYYKHFFEMINKYPEWEPMLIYSGICKGLGSNKWGTHEQLMDVTKAYEDHSKGVKYYESITTAV</sequence>
<dbReference type="Proteomes" id="UP001235343">
    <property type="component" value="Unassembled WGS sequence"/>
</dbReference>
<evidence type="ECO:0000313" key="2">
    <source>
        <dbReference type="Proteomes" id="UP001235343"/>
    </source>
</evidence>
<gene>
    <name evidence="1" type="ORF">QQS35_20430</name>
</gene>